<comment type="catalytic activity">
    <reaction evidence="3">
        <text>2 GTP = 3',3'-c-di-GMP + 2 diphosphate</text>
        <dbReference type="Rhea" id="RHEA:24898"/>
        <dbReference type="ChEBI" id="CHEBI:33019"/>
        <dbReference type="ChEBI" id="CHEBI:37565"/>
        <dbReference type="ChEBI" id="CHEBI:58805"/>
        <dbReference type="EC" id="2.7.7.65"/>
    </reaction>
</comment>
<dbReference type="PROSITE" id="PS50887">
    <property type="entry name" value="GGDEF"/>
    <property type="match status" value="1"/>
</dbReference>
<dbReference type="Gene3D" id="1.25.40.10">
    <property type="entry name" value="Tetratricopeptide repeat domain"/>
    <property type="match status" value="2"/>
</dbReference>
<evidence type="ECO:0000259" key="5">
    <source>
        <dbReference type="PROSITE" id="PS50887"/>
    </source>
</evidence>
<dbReference type="PANTHER" id="PTHR45138:SF9">
    <property type="entry name" value="DIGUANYLATE CYCLASE DGCM-RELATED"/>
    <property type="match status" value="1"/>
</dbReference>
<proteinExistence type="predicted"/>
<evidence type="ECO:0000313" key="7">
    <source>
        <dbReference type="Proteomes" id="UP000317839"/>
    </source>
</evidence>
<dbReference type="InterPro" id="IPR029787">
    <property type="entry name" value="Nucleotide_cyclase"/>
</dbReference>
<dbReference type="InterPro" id="IPR043128">
    <property type="entry name" value="Rev_trsase/Diguanyl_cyclase"/>
</dbReference>
<sequence>MIRSIWLPVSVLNFSVLLLSIIVLSYSHLVVAIAPPASTKHYVSELEESYQKLLFNYRKFPNKTLKDLLASPPKSSADNSLKAQYYLVLSEAYYGLAYPDKAVLNAQLALDYIDQASQPWLFHKIQLTLAMALDIQGNLETAESRATNALIWARELNDERLEVSALFSRGVIRTSLVDYLGAMQDLQQAYRLAPKEYQTKYRRDLTKGDVANSLALLYEYRNEDDLAAPFYEESVQHCRNIGDELQLSISLYGLGKANVGLGNKKEGKAQLQEALKLSEKLDDIQGVAYALRALASIEIKDNNLEVAESLNLRAREIFLAANNAYMLLDSARHLSIIALKRQQLDLAFKHLKSAREHLNADSMPFQKLSLDILESQILSKTGEHEKAYQLLLRSEQAKAELLEKQSSQQLHRLRTQYELDVIEGENQLLEKANQLQQVTIQSSRKQNQFLTITIVSLGFVVLLVLVMVYRDRKHKAHLEKLASTDSLTELCNRRRTIELLEEQIALGRRLETALCVAILDLDHFKSINDKYGHGVGDEVLKHFAQLSRTNLRKTDIIGRIGGEEFLIVLPGTDLNGAKLVINKLRKLVNQPIASLNLDELVPSFSAGLGLFDHQYDLETFLQKVDNALYQAKQAGRNQIQIA</sequence>
<keyword evidence="7" id="KW-1185">Reference proteome</keyword>
<name>A0A545TBT2_9GAMM</name>
<reference evidence="6 7" key="1">
    <citation type="submission" date="2019-06" db="EMBL/GenBank/DDBJ databases">
        <title>Draft genome of Aliikangiella marina GYP-15.</title>
        <authorList>
            <person name="Wang G."/>
        </authorList>
    </citation>
    <scope>NUCLEOTIDE SEQUENCE [LARGE SCALE GENOMIC DNA]</scope>
    <source>
        <strain evidence="6 7">GYP-15</strain>
    </source>
</reference>
<dbReference type="RefSeq" id="WP_142941278.1">
    <property type="nucleotide sequence ID" value="NZ_VIKR01000002.1"/>
</dbReference>
<dbReference type="InterPro" id="IPR011990">
    <property type="entry name" value="TPR-like_helical_dom_sf"/>
</dbReference>
<dbReference type="InterPro" id="IPR000160">
    <property type="entry name" value="GGDEF_dom"/>
</dbReference>
<dbReference type="SMART" id="SM00028">
    <property type="entry name" value="TPR"/>
    <property type="match status" value="3"/>
</dbReference>
<feature type="transmembrane region" description="Helical" evidence="4">
    <location>
        <begin position="449"/>
        <end position="469"/>
    </location>
</feature>
<feature type="domain" description="GGDEF" evidence="5">
    <location>
        <begin position="512"/>
        <end position="642"/>
    </location>
</feature>
<dbReference type="FunFam" id="3.30.70.270:FF:000001">
    <property type="entry name" value="Diguanylate cyclase domain protein"/>
    <property type="match status" value="1"/>
</dbReference>
<dbReference type="Gene3D" id="3.30.70.270">
    <property type="match status" value="1"/>
</dbReference>
<dbReference type="Proteomes" id="UP000317839">
    <property type="component" value="Unassembled WGS sequence"/>
</dbReference>
<dbReference type="InterPro" id="IPR050469">
    <property type="entry name" value="Diguanylate_Cyclase"/>
</dbReference>
<evidence type="ECO:0000256" key="2">
    <source>
        <dbReference type="ARBA" id="ARBA00012528"/>
    </source>
</evidence>
<dbReference type="Pfam" id="PF00990">
    <property type="entry name" value="GGDEF"/>
    <property type="match status" value="1"/>
</dbReference>
<dbReference type="SUPFAM" id="SSF48452">
    <property type="entry name" value="TPR-like"/>
    <property type="match status" value="2"/>
</dbReference>
<protein>
    <recommendedName>
        <fullName evidence="2">diguanylate cyclase</fullName>
        <ecNumber evidence="2">2.7.7.65</ecNumber>
    </recommendedName>
</protein>
<dbReference type="GO" id="GO:0052621">
    <property type="term" value="F:diguanylate cyclase activity"/>
    <property type="evidence" value="ECO:0007669"/>
    <property type="project" value="UniProtKB-EC"/>
</dbReference>
<organism evidence="6 7">
    <name type="scientific">Aliikangiella marina</name>
    <dbReference type="NCBI Taxonomy" id="1712262"/>
    <lineage>
        <taxon>Bacteria</taxon>
        <taxon>Pseudomonadati</taxon>
        <taxon>Pseudomonadota</taxon>
        <taxon>Gammaproteobacteria</taxon>
        <taxon>Oceanospirillales</taxon>
        <taxon>Pleioneaceae</taxon>
        <taxon>Aliikangiella</taxon>
    </lineage>
</organism>
<dbReference type="CDD" id="cd01949">
    <property type="entry name" value="GGDEF"/>
    <property type="match status" value="1"/>
</dbReference>
<dbReference type="EC" id="2.7.7.65" evidence="2"/>
<keyword evidence="4" id="KW-1133">Transmembrane helix</keyword>
<dbReference type="PANTHER" id="PTHR45138">
    <property type="entry name" value="REGULATORY COMPONENTS OF SENSORY TRANSDUCTION SYSTEM"/>
    <property type="match status" value="1"/>
</dbReference>
<comment type="caution">
    <text evidence="6">The sequence shown here is derived from an EMBL/GenBank/DDBJ whole genome shotgun (WGS) entry which is preliminary data.</text>
</comment>
<dbReference type="InterPro" id="IPR019734">
    <property type="entry name" value="TPR_rpt"/>
</dbReference>
<evidence type="ECO:0000256" key="3">
    <source>
        <dbReference type="ARBA" id="ARBA00034247"/>
    </source>
</evidence>
<dbReference type="SUPFAM" id="SSF55073">
    <property type="entry name" value="Nucleotide cyclase"/>
    <property type="match status" value="1"/>
</dbReference>
<dbReference type="AlphaFoldDB" id="A0A545TBT2"/>
<comment type="cofactor">
    <cofactor evidence="1">
        <name>Mg(2+)</name>
        <dbReference type="ChEBI" id="CHEBI:18420"/>
    </cofactor>
</comment>
<gene>
    <name evidence="6" type="ORF">FLL45_06800</name>
</gene>
<evidence type="ECO:0000313" key="6">
    <source>
        <dbReference type="EMBL" id="TQV74664.1"/>
    </source>
</evidence>
<keyword evidence="4" id="KW-0812">Transmembrane</keyword>
<dbReference type="NCBIfam" id="TIGR00254">
    <property type="entry name" value="GGDEF"/>
    <property type="match status" value="1"/>
</dbReference>
<dbReference type="EMBL" id="VIKR01000002">
    <property type="protein sequence ID" value="TQV74664.1"/>
    <property type="molecule type" value="Genomic_DNA"/>
</dbReference>
<keyword evidence="4" id="KW-0472">Membrane</keyword>
<dbReference type="SMART" id="SM00267">
    <property type="entry name" value="GGDEF"/>
    <property type="match status" value="1"/>
</dbReference>
<evidence type="ECO:0000256" key="4">
    <source>
        <dbReference type="SAM" id="Phobius"/>
    </source>
</evidence>
<evidence type="ECO:0000256" key="1">
    <source>
        <dbReference type="ARBA" id="ARBA00001946"/>
    </source>
</evidence>
<dbReference type="OrthoDB" id="6191081at2"/>
<accession>A0A545TBT2</accession>